<dbReference type="InterPro" id="IPR003673">
    <property type="entry name" value="CoA-Trfase_fam_III"/>
</dbReference>
<dbReference type="Proteomes" id="UP000670092">
    <property type="component" value="Unassembled WGS sequence"/>
</dbReference>
<keyword evidence="2" id="KW-0808">Transferase</keyword>
<evidence type="ECO:0000256" key="1">
    <source>
        <dbReference type="ARBA" id="ARBA00008383"/>
    </source>
</evidence>
<gene>
    <name evidence="3" type="ORF">I7I52_04141</name>
</gene>
<dbReference type="OrthoDB" id="5863171at2759"/>
<reference evidence="3 4" key="1">
    <citation type="submission" date="2021-01" db="EMBL/GenBank/DDBJ databases">
        <title>Chromosome-level genome assembly of a human fungal pathogen reveals clustering of transcriptionally co-regulated genes.</title>
        <authorList>
            <person name="Voorhies M."/>
            <person name="Cohen S."/>
            <person name="Shea T.P."/>
            <person name="Petrus S."/>
            <person name="Munoz J.F."/>
            <person name="Poplawski S."/>
            <person name="Goldman W.E."/>
            <person name="Michael T."/>
            <person name="Cuomo C.A."/>
            <person name="Sil A."/>
            <person name="Beyhan S."/>
        </authorList>
    </citation>
    <scope>NUCLEOTIDE SEQUENCE [LARGE SCALE GENOMIC DNA]</scope>
    <source>
        <strain evidence="3 4">G184AR</strain>
    </source>
</reference>
<evidence type="ECO:0000313" key="4">
    <source>
        <dbReference type="Proteomes" id="UP000670092"/>
    </source>
</evidence>
<dbReference type="EMBL" id="JAEVHI010000001">
    <property type="protein sequence ID" value="KAG5305468.1"/>
    <property type="molecule type" value="Genomic_DNA"/>
</dbReference>
<protein>
    <submittedName>
        <fullName evidence="3">Uncharacterized protein</fullName>
    </submittedName>
</protein>
<sequence length="112" mass="12335">MCSTFSMPSRHRPSLAWDRCSAGSRRGAGPINNLEKAFTHTQAQARDMVQSIDFDAAVGGRFKVTGFPVKFSNTEASIRNNPPLLGEHTDDVLRGLGFSNEELADLRREKAI</sequence>
<dbReference type="GO" id="GO:0047369">
    <property type="term" value="F:succinate-hydroxymethylglutarate CoA-transferase activity"/>
    <property type="evidence" value="ECO:0007669"/>
    <property type="project" value="TreeGrafter"/>
</dbReference>
<accession>A0A8H7ZB14</accession>
<dbReference type="PANTHER" id="PTHR48207:SF3">
    <property type="entry name" value="SUCCINATE--HYDROXYMETHYLGLUTARATE COA-TRANSFERASE"/>
    <property type="match status" value="1"/>
</dbReference>
<dbReference type="Gene3D" id="3.40.50.10540">
    <property type="entry name" value="Crotonobetainyl-coa:carnitine coa-transferase, domain 1"/>
    <property type="match status" value="1"/>
</dbReference>
<evidence type="ECO:0000313" key="3">
    <source>
        <dbReference type="EMBL" id="KAG5305468.1"/>
    </source>
</evidence>
<dbReference type="PANTHER" id="PTHR48207">
    <property type="entry name" value="SUCCINATE--HYDROXYMETHYLGLUTARATE COA-TRANSFERASE"/>
    <property type="match status" value="1"/>
</dbReference>
<dbReference type="VEuPathDB" id="FungiDB:I7I52_04141"/>
<proteinExistence type="inferred from homology"/>
<dbReference type="InterPro" id="IPR050483">
    <property type="entry name" value="CoA-transferase_III_domain"/>
</dbReference>
<dbReference type="SUPFAM" id="SSF89796">
    <property type="entry name" value="CoA-transferase family III (CaiB/BaiF)"/>
    <property type="match status" value="1"/>
</dbReference>
<evidence type="ECO:0000256" key="2">
    <source>
        <dbReference type="ARBA" id="ARBA00022679"/>
    </source>
</evidence>
<comment type="caution">
    <text evidence="3">The sequence shown here is derived from an EMBL/GenBank/DDBJ whole genome shotgun (WGS) entry which is preliminary data.</text>
</comment>
<dbReference type="GO" id="GO:0005739">
    <property type="term" value="C:mitochondrion"/>
    <property type="evidence" value="ECO:0007669"/>
    <property type="project" value="TreeGrafter"/>
</dbReference>
<dbReference type="InterPro" id="IPR023606">
    <property type="entry name" value="CoA-Trfase_III_dom_1_sf"/>
</dbReference>
<organism evidence="3 4">
    <name type="scientific">Ajellomyces capsulatus</name>
    <name type="common">Darling's disease fungus</name>
    <name type="synonym">Histoplasma capsulatum</name>
    <dbReference type="NCBI Taxonomy" id="5037"/>
    <lineage>
        <taxon>Eukaryota</taxon>
        <taxon>Fungi</taxon>
        <taxon>Dikarya</taxon>
        <taxon>Ascomycota</taxon>
        <taxon>Pezizomycotina</taxon>
        <taxon>Eurotiomycetes</taxon>
        <taxon>Eurotiomycetidae</taxon>
        <taxon>Onygenales</taxon>
        <taxon>Ajellomycetaceae</taxon>
        <taxon>Histoplasma</taxon>
    </lineage>
</organism>
<dbReference type="AlphaFoldDB" id="A0A8H7ZB14"/>
<comment type="similarity">
    <text evidence="1">Belongs to the CoA-transferase III family.</text>
</comment>
<name>A0A8H7ZB14_AJECA</name>
<dbReference type="Pfam" id="PF02515">
    <property type="entry name" value="CoA_transf_3"/>
    <property type="match status" value="1"/>
</dbReference>